<gene>
    <name evidence="6" type="ORF">QO015_000770</name>
</gene>
<dbReference type="InterPro" id="IPR001129">
    <property type="entry name" value="Membr-assoc_MAPEG"/>
</dbReference>
<accession>A0ABU0M2G5</accession>
<dbReference type="RefSeq" id="WP_266281337.1">
    <property type="nucleotide sequence ID" value="NZ_JAPKNF010000001.1"/>
</dbReference>
<dbReference type="Proteomes" id="UP001223743">
    <property type="component" value="Unassembled WGS sequence"/>
</dbReference>
<feature type="transmembrane region" description="Helical" evidence="5">
    <location>
        <begin position="6"/>
        <end position="25"/>
    </location>
</feature>
<dbReference type="PANTHER" id="PTHR35814:SF1">
    <property type="entry name" value="GLUTATHIONE S-TRANSFERASE-RELATED"/>
    <property type="match status" value="1"/>
</dbReference>
<dbReference type="PANTHER" id="PTHR35814">
    <property type="match status" value="1"/>
</dbReference>
<dbReference type="InterPro" id="IPR023352">
    <property type="entry name" value="MAPEG-like_dom_sf"/>
</dbReference>
<evidence type="ECO:0000256" key="5">
    <source>
        <dbReference type="SAM" id="Phobius"/>
    </source>
</evidence>
<keyword evidence="7" id="KW-1185">Reference proteome</keyword>
<reference evidence="6 7" key="1">
    <citation type="submission" date="2023-07" db="EMBL/GenBank/DDBJ databases">
        <title>Genomic Encyclopedia of Type Strains, Phase IV (KMG-IV): sequencing the most valuable type-strain genomes for metagenomic binning, comparative biology and taxonomic classification.</title>
        <authorList>
            <person name="Goeker M."/>
        </authorList>
    </citation>
    <scope>NUCLEOTIDE SEQUENCE [LARGE SCALE GENOMIC DNA]</scope>
    <source>
        <strain evidence="6 7">B1-1</strain>
    </source>
</reference>
<evidence type="ECO:0000256" key="2">
    <source>
        <dbReference type="ARBA" id="ARBA00022692"/>
    </source>
</evidence>
<dbReference type="Gene3D" id="1.20.120.550">
    <property type="entry name" value="Membrane associated eicosanoid/glutathione metabolism-like domain"/>
    <property type="match status" value="1"/>
</dbReference>
<keyword evidence="3 5" id="KW-1133">Transmembrane helix</keyword>
<organism evidence="6 7">
    <name type="scientific">Kaistia geumhonensis</name>
    <dbReference type="NCBI Taxonomy" id="410839"/>
    <lineage>
        <taxon>Bacteria</taxon>
        <taxon>Pseudomonadati</taxon>
        <taxon>Pseudomonadota</taxon>
        <taxon>Alphaproteobacteria</taxon>
        <taxon>Hyphomicrobiales</taxon>
        <taxon>Kaistiaceae</taxon>
        <taxon>Kaistia</taxon>
    </lineage>
</organism>
<comment type="caution">
    <text evidence="6">The sequence shown here is derived from an EMBL/GenBank/DDBJ whole genome shotgun (WGS) entry which is preliminary data.</text>
</comment>
<evidence type="ECO:0000256" key="4">
    <source>
        <dbReference type="ARBA" id="ARBA00023136"/>
    </source>
</evidence>
<proteinExistence type="predicted"/>
<evidence type="ECO:0000256" key="1">
    <source>
        <dbReference type="ARBA" id="ARBA00004370"/>
    </source>
</evidence>
<name>A0ABU0M2G5_9HYPH</name>
<evidence type="ECO:0000256" key="3">
    <source>
        <dbReference type="ARBA" id="ARBA00022989"/>
    </source>
</evidence>
<comment type="subcellular location">
    <subcellularLocation>
        <location evidence="1">Membrane</location>
    </subcellularLocation>
</comment>
<dbReference type="Pfam" id="PF01124">
    <property type="entry name" value="MAPEG"/>
    <property type="match status" value="1"/>
</dbReference>
<dbReference type="EMBL" id="JAUSWJ010000001">
    <property type="protein sequence ID" value="MDQ0515157.1"/>
    <property type="molecule type" value="Genomic_DNA"/>
</dbReference>
<feature type="transmembrane region" description="Helical" evidence="5">
    <location>
        <begin position="101"/>
        <end position="122"/>
    </location>
</feature>
<dbReference type="SUPFAM" id="SSF161084">
    <property type="entry name" value="MAPEG domain-like"/>
    <property type="match status" value="1"/>
</dbReference>
<evidence type="ECO:0000313" key="6">
    <source>
        <dbReference type="EMBL" id="MDQ0515157.1"/>
    </source>
</evidence>
<keyword evidence="4 5" id="KW-0472">Membrane</keyword>
<keyword evidence="2 5" id="KW-0812">Transmembrane</keyword>
<protein>
    <submittedName>
        <fullName evidence="6">Membrane protein YecN with MAPEG domain</fullName>
    </submittedName>
</protein>
<evidence type="ECO:0000313" key="7">
    <source>
        <dbReference type="Proteomes" id="UP001223743"/>
    </source>
</evidence>
<sequence length="123" mass="12838">MLPITSAVTVYCALLLLGLSFYVSLGRMKTGVTVGFGHDEDLLRRIRAQGNFTEYVPLVLILIGISEYRGAWATGLWIVALLLAGGRALHAAGMLGGFLPLRGAGMLATYAALLGGAGLVAFG</sequence>